<keyword evidence="5" id="KW-0539">Nucleus</keyword>
<evidence type="ECO:0000259" key="7">
    <source>
        <dbReference type="PROSITE" id="PS50048"/>
    </source>
</evidence>
<evidence type="ECO:0000256" key="2">
    <source>
        <dbReference type="ARBA" id="ARBA00022723"/>
    </source>
</evidence>
<dbReference type="CDD" id="cd00067">
    <property type="entry name" value="GAL4"/>
    <property type="match status" value="1"/>
</dbReference>
<evidence type="ECO:0000256" key="4">
    <source>
        <dbReference type="ARBA" id="ARBA00023163"/>
    </source>
</evidence>
<feature type="domain" description="Zn(2)-C6 fungal-type" evidence="7">
    <location>
        <begin position="40"/>
        <end position="70"/>
    </location>
</feature>
<evidence type="ECO:0000313" key="9">
    <source>
        <dbReference type="Proteomes" id="UP000799324"/>
    </source>
</evidence>
<accession>A0A6A6SY54</accession>
<evidence type="ECO:0000256" key="1">
    <source>
        <dbReference type="ARBA" id="ARBA00004123"/>
    </source>
</evidence>
<dbReference type="PANTHER" id="PTHR47338:SF5">
    <property type="entry name" value="ZN(II)2CYS6 TRANSCRIPTION FACTOR (EUROFUNG)"/>
    <property type="match status" value="1"/>
</dbReference>
<feature type="compositionally biased region" description="Polar residues" evidence="6">
    <location>
        <begin position="145"/>
        <end position="155"/>
    </location>
</feature>
<keyword evidence="3" id="KW-0805">Transcription regulation</keyword>
<dbReference type="GO" id="GO:0008270">
    <property type="term" value="F:zinc ion binding"/>
    <property type="evidence" value="ECO:0007669"/>
    <property type="project" value="InterPro"/>
</dbReference>
<evidence type="ECO:0000256" key="6">
    <source>
        <dbReference type="SAM" id="MobiDB-lite"/>
    </source>
</evidence>
<feature type="region of interest" description="Disordered" evidence="6">
    <location>
        <begin position="70"/>
        <end position="131"/>
    </location>
</feature>
<keyword evidence="2" id="KW-0479">Metal-binding</keyword>
<protein>
    <recommendedName>
        <fullName evidence="7">Zn(2)-C6 fungal-type domain-containing protein</fullName>
    </recommendedName>
</protein>
<evidence type="ECO:0000256" key="3">
    <source>
        <dbReference type="ARBA" id="ARBA00023015"/>
    </source>
</evidence>
<dbReference type="InterPro" id="IPR001138">
    <property type="entry name" value="Zn2Cys6_DnaBD"/>
</dbReference>
<proteinExistence type="predicted"/>
<dbReference type="Pfam" id="PF00172">
    <property type="entry name" value="Zn_clus"/>
    <property type="match status" value="1"/>
</dbReference>
<dbReference type="Proteomes" id="UP000799324">
    <property type="component" value="Unassembled WGS sequence"/>
</dbReference>
<organism evidence="8 9">
    <name type="scientific">Lophiostoma macrostomum CBS 122681</name>
    <dbReference type="NCBI Taxonomy" id="1314788"/>
    <lineage>
        <taxon>Eukaryota</taxon>
        <taxon>Fungi</taxon>
        <taxon>Dikarya</taxon>
        <taxon>Ascomycota</taxon>
        <taxon>Pezizomycotina</taxon>
        <taxon>Dothideomycetes</taxon>
        <taxon>Pleosporomycetidae</taxon>
        <taxon>Pleosporales</taxon>
        <taxon>Lophiostomataceae</taxon>
        <taxon>Lophiostoma</taxon>
    </lineage>
</organism>
<dbReference type="OrthoDB" id="2943660at2759"/>
<dbReference type="EMBL" id="MU004424">
    <property type="protein sequence ID" value="KAF2651513.1"/>
    <property type="molecule type" value="Genomic_DNA"/>
</dbReference>
<comment type="subcellular location">
    <subcellularLocation>
        <location evidence="1">Nucleus</location>
    </subcellularLocation>
</comment>
<dbReference type="GO" id="GO:0000981">
    <property type="term" value="F:DNA-binding transcription factor activity, RNA polymerase II-specific"/>
    <property type="evidence" value="ECO:0007669"/>
    <property type="project" value="InterPro"/>
</dbReference>
<dbReference type="SMART" id="SM00066">
    <property type="entry name" value="GAL4"/>
    <property type="match status" value="1"/>
</dbReference>
<dbReference type="InterPro" id="IPR050815">
    <property type="entry name" value="TF_fung"/>
</dbReference>
<reference evidence="8" key="1">
    <citation type="journal article" date="2020" name="Stud. Mycol.">
        <title>101 Dothideomycetes genomes: a test case for predicting lifestyles and emergence of pathogens.</title>
        <authorList>
            <person name="Haridas S."/>
            <person name="Albert R."/>
            <person name="Binder M."/>
            <person name="Bloem J."/>
            <person name="Labutti K."/>
            <person name="Salamov A."/>
            <person name="Andreopoulos B."/>
            <person name="Baker S."/>
            <person name="Barry K."/>
            <person name="Bills G."/>
            <person name="Bluhm B."/>
            <person name="Cannon C."/>
            <person name="Castanera R."/>
            <person name="Culley D."/>
            <person name="Daum C."/>
            <person name="Ezra D."/>
            <person name="Gonzalez J."/>
            <person name="Henrissat B."/>
            <person name="Kuo A."/>
            <person name="Liang C."/>
            <person name="Lipzen A."/>
            <person name="Lutzoni F."/>
            <person name="Magnuson J."/>
            <person name="Mondo S."/>
            <person name="Nolan M."/>
            <person name="Ohm R."/>
            <person name="Pangilinan J."/>
            <person name="Park H.-J."/>
            <person name="Ramirez L."/>
            <person name="Alfaro M."/>
            <person name="Sun H."/>
            <person name="Tritt A."/>
            <person name="Yoshinaga Y."/>
            <person name="Zwiers L.-H."/>
            <person name="Turgeon B."/>
            <person name="Goodwin S."/>
            <person name="Spatafora J."/>
            <person name="Crous P."/>
            <person name="Grigoriev I."/>
        </authorList>
    </citation>
    <scope>NUCLEOTIDE SEQUENCE</scope>
    <source>
        <strain evidence="8">CBS 122681</strain>
    </source>
</reference>
<evidence type="ECO:0000313" key="8">
    <source>
        <dbReference type="EMBL" id="KAF2651513.1"/>
    </source>
</evidence>
<dbReference type="GO" id="GO:0005634">
    <property type="term" value="C:nucleus"/>
    <property type="evidence" value="ECO:0007669"/>
    <property type="project" value="UniProtKB-SubCell"/>
</dbReference>
<evidence type="ECO:0000256" key="5">
    <source>
        <dbReference type="ARBA" id="ARBA00023242"/>
    </source>
</evidence>
<keyword evidence="9" id="KW-1185">Reference proteome</keyword>
<feature type="region of interest" description="Disordered" evidence="6">
    <location>
        <begin position="145"/>
        <end position="186"/>
    </location>
</feature>
<feature type="compositionally biased region" description="Basic and acidic residues" evidence="6">
    <location>
        <begin position="110"/>
        <end position="122"/>
    </location>
</feature>
<sequence>MAPIQPQNKAARTTNQNIPNNTTPSNPISRMSHKTFMFNRCDPCRQLKHKCPGEKPACARCVRLGKNCVYPTANPRDARASTPKRLSGAGARRSEMDSLPGSEAGTNQHELTDNTPNEKQDNEGDIEMEMGSGTETGDVIVVRTSSPNVVGTGTSQKRHRGRPVSSTLKTQPMRPNPQQAESKPSKHVMFDPDERQLLIAEEARKALEITEAMAQVRKTTGGPSEVRAVGFGDIDTRRWPPDIRNEWQAIAGKVLGEINLGEGQVEWDVSGTKRGELRETILQVTALAKARSEYPEFQMALTRLLASLRLCHDFFETLGASMTTANELKWAIERPQFQK</sequence>
<feature type="region of interest" description="Disordered" evidence="6">
    <location>
        <begin position="1"/>
        <end position="30"/>
    </location>
</feature>
<feature type="compositionally biased region" description="Low complexity" evidence="6">
    <location>
        <begin position="13"/>
        <end position="29"/>
    </location>
</feature>
<dbReference type="AlphaFoldDB" id="A0A6A6SY54"/>
<dbReference type="SUPFAM" id="SSF57701">
    <property type="entry name" value="Zn2/Cys6 DNA-binding domain"/>
    <property type="match status" value="1"/>
</dbReference>
<keyword evidence="4" id="KW-0804">Transcription</keyword>
<dbReference type="PANTHER" id="PTHR47338">
    <property type="entry name" value="ZN(II)2CYS6 TRANSCRIPTION FACTOR (EUROFUNG)-RELATED"/>
    <property type="match status" value="1"/>
</dbReference>
<dbReference type="InterPro" id="IPR036864">
    <property type="entry name" value="Zn2-C6_fun-type_DNA-bd_sf"/>
</dbReference>
<feature type="compositionally biased region" description="Polar residues" evidence="6">
    <location>
        <begin position="1"/>
        <end position="12"/>
    </location>
</feature>
<gene>
    <name evidence="8" type="ORF">K491DRAFT_89425</name>
</gene>
<dbReference type="Gene3D" id="4.10.240.10">
    <property type="entry name" value="Zn(2)-C6 fungal-type DNA-binding domain"/>
    <property type="match status" value="1"/>
</dbReference>
<name>A0A6A6SY54_9PLEO</name>
<dbReference type="PROSITE" id="PS50048">
    <property type="entry name" value="ZN2_CY6_FUNGAL_2"/>
    <property type="match status" value="1"/>
</dbReference>